<dbReference type="Gene3D" id="3.30.559.30">
    <property type="entry name" value="Nonribosomal peptide synthetase, condensation domain"/>
    <property type="match status" value="1"/>
</dbReference>
<comment type="cofactor">
    <cofactor evidence="1">
        <name>pantetheine 4'-phosphate</name>
        <dbReference type="ChEBI" id="CHEBI:47942"/>
    </cofactor>
</comment>
<dbReference type="FunFam" id="3.40.50.980:FF:000002">
    <property type="entry name" value="Enterobactin synthetase component F"/>
    <property type="match status" value="1"/>
</dbReference>
<dbReference type="Gene3D" id="3.40.50.980">
    <property type="match status" value="2"/>
</dbReference>
<protein>
    <submittedName>
        <fullName evidence="6">Amino acid adenylation domain-containing protein</fullName>
    </submittedName>
</protein>
<accession>A0A8J7HU48</accession>
<dbReference type="GO" id="GO:0044550">
    <property type="term" value="P:secondary metabolite biosynthetic process"/>
    <property type="evidence" value="ECO:0007669"/>
    <property type="project" value="TreeGrafter"/>
</dbReference>
<dbReference type="InterPro" id="IPR025110">
    <property type="entry name" value="AMP-bd_C"/>
</dbReference>
<dbReference type="InterPro" id="IPR006162">
    <property type="entry name" value="Ppantetheine_attach_site"/>
</dbReference>
<feature type="domain" description="Carrier" evidence="5">
    <location>
        <begin position="1242"/>
        <end position="1317"/>
    </location>
</feature>
<dbReference type="FunFam" id="1.10.1200.10:FF:000005">
    <property type="entry name" value="Nonribosomal peptide synthetase 1"/>
    <property type="match status" value="1"/>
</dbReference>
<dbReference type="Pfam" id="PF07238">
    <property type="entry name" value="PilZ"/>
    <property type="match status" value="1"/>
</dbReference>
<evidence type="ECO:0000256" key="1">
    <source>
        <dbReference type="ARBA" id="ARBA00001957"/>
    </source>
</evidence>
<dbReference type="FunFam" id="3.40.50.980:FF:000001">
    <property type="entry name" value="Non-ribosomal peptide synthetase"/>
    <property type="match status" value="1"/>
</dbReference>
<dbReference type="InterPro" id="IPR001242">
    <property type="entry name" value="Condensation_dom"/>
</dbReference>
<dbReference type="EMBL" id="JAECZC010000070">
    <property type="protein sequence ID" value="MBH8565767.1"/>
    <property type="molecule type" value="Genomic_DNA"/>
</dbReference>
<organism evidence="6 7">
    <name type="scientific">Amazonocrinis nigriterrae CENA67</name>
    <dbReference type="NCBI Taxonomy" id="2794033"/>
    <lineage>
        <taxon>Bacteria</taxon>
        <taxon>Bacillati</taxon>
        <taxon>Cyanobacteriota</taxon>
        <taxon>Cyanophyceae</taxon>
        <taxon>Nostocales</taxon>
        <taxon>Nostocaceae</taxon>
        <taxon>Amazonocrinis</taxon>
        <taxon>Amazonocrinis nigriterrae</taxon>
    </lineage>
</organism>
<dbReference type="GO" id="GO:0003824">
    <property type="term" value="F:catalytic activity"/>
    <property type="evidence" value="ECO:0007669"/>
    <property type="project" value="InterPro"/>
</dbReference>
<dbReference type="Gene3D" id="3.30.559.10">
    <property type="entry name" value="Chloramphenicol acetyltransferase-like domain"/>
    <property type="match status" value="1"/>
</dbReference>
<dbReference type="InterPro" id="IPR009875">
    <property type="entry name" value="PilZ_domain"/>
</dbReference>
<dbReference type="SUPFAM" id="SSF56801">
    <property type="entry name" value="Acetyl-CoA synthetase-like"/>
    <property type="match status" value="2"/>
</dbReference>
<feature type="region of interest" description="Disordered" evidence="4">
    <location>
        <begin position="19"/>
        <end position="41"/>
    </location>
</feature>
<evidence type="ECO:0000259" key="5">
    <source>
        <dbReference type="PROSITE" id="PS50075"/>
    </source>
</evidence>
<comment type="caution">
    <text evidence="6">The sequence shown here is derived from an EMBL/GenBank/DDBJ whole genome shotgun (WGS) entry which is preliminary data.</text>
</comment>
<dbReference type="InterPro" id="IPR000873">
    <property type="entry name" value="AMP-dep_synth/lig_dom"/>
</dbReference>
<feature type="region of interest" description="Disordered" evidence="4">
    <location>
        <begin position="1335"/>
        <end position="1359"/>
    </location>
</feature>
<dbReference type="PANTHER" id="PTHR45527:SF1">
    <property type="entry name" value="FATTY ACID SYNTHASE"/>
    <property type="match status" value="1"/>
</dbReference>
<keyword evidence="3" id="KW-0597">Phosphoprotein</keyword>
<evidence type="ECO:0000313" key="6">
    <source>
        <dbReference type="EMBL" id="MBH8565767.1"/>
    </source>
</evidence>
<dbReference type="InterPro" id="IPR045851">
    <property type="entry name" value="AMP-bd_C_sf"/>
</dbReference>
<dbReference type="GO" id="GO:0035438">
    <property type="term" value="F:cyclic-di-GMP binding"/>
    <property type="evidence" value="ECO:0007669"/>
    <property type="project" value="InterPro"/>
</dbReference>
<dbReference type="GO" id="GO:0008610">
    <property type="term" value="P:lipid biosynthetic process"/>
    <property type="evidence" value="ECO:0007669"/>
    <property type="project" value="UniProtKB-ARBA"/>
</dbReference>
<evidence type="ECO:0000313" key="7">
    <source>
        <dbReference type="Proteomes" id="UP000632766"/>
    </source>
</evidence>
<dbReference type="Gene3D" id="2.30.38.10">
    <property type="entry name" value="Luciferase, Domain 3"/>
    <property type="match status" value="1"/>
</dbReference>
<proteinExistence type="predicted"/>
<dbReference type="SUPFAM" id="SSF52777">
    <property type="entry name" value="CoA-dependent acyltransferases"/>
    <property type="match status" value="2"/>
</dbReference>
<dbReference type="CDD" id="cd19531">
    <property type="entry name" value="LCL_NRPS-like"/>
    <property type="match status" value="1"/>
</dbReference>
<keyword evidence="7" id="KW-1185">Reference proteome</keyword>
<feature type="domain" description="Carrier" evidence="5">
    <location>
        <begin position="41"/>
        <end position="116"/>
    </location>
</feature>
<evidence type="ECO:0000256" key="4">
    <source>
        <dbReference type="SAM" id="MobiDB-lite"/>
    </source>
</evidence>
<dbReference type="Pfam" id="PF13193">
    <property type="entry name" value="AMP-binding_C"/>
    <property type="match status" value="1"/>
</dbReference>
<dbReference type="PROSITE" id="PS50075">
    <property type="entry name" value="CARRIER"/>
    <property type="match status" value="2"/>
</dbReference>
<gene>
    <name evidence="6" type="ORF">I8748_26950</name>
</gene>
<sequence>MMPDRLLLLESLPITPNGKVDRQALPAPDASRPELAENFVPPRTPIETGLAEIWAEVLGIERVGIQDNFLELGGQSLLAIQVVSRIRDSYQVDLPMRSLFDSPTIAQLAQEIATNQEKPSLQAPPILPIPRNQNLPLSFSQHRLWFFEQLVPSTALSNQSADIRLPGLQNPTALEQSFNEIIRRHEIWRTTFEMADGQPVQVIHPAPYIALPVIDLQTLPPAEGEAEALRLASVQAQKPFDLTELPLLRAILVRLSETDYRLYMTMHHLIFDGVSLYNVFLQELAVLYQAFCEGKPSPLPELSIQYADFAYWQRQWLQDEILAPQLNYWQKHLANLSMLQLPTDRPRPAMETFRGARHSVKLPKALTDELKALSSREGVTLFMTLLAALKTVLARYARQDDVSVGAVISGSNRPEIAGLIGFLINNLVLRTDLSGDPSFRELLLQVREVTLGAYANQDVPFQKLVEVLRPERHLGQHPLFQVLFVLEPPTPALLSGWSLRPLIVDTGTSNMDMTLSLDDRPEGLVGYFEYNSDLFDAATIVRMVGHFQTVLEAIVANPAQKVRELPLLTAPEKQQLQAWNDTQTNYPLNICLHELFAAQVERSPDVVAVIFDGLEAGGNTLTYNQLNQHANQLAHYLKFQGVGKDVLVGICMERSLDTIVGLLGILKAGGAYVPFDPGYPKERLAFMLEDAQVSILLTQSQLVDSLPPHQAQVICLDTDWLSIAQCSQENPHNQVSPENLVYVIYTSGSTGKPKGAMNTHQGICNRLLWMQKTYGLTESDRILQKTPFSFDVSVWEFFWPLITGARLIIAQPGGHQDSSYLVKVIIQQQITTLHFVPSMLQVFLEEPQVTSCNSIKRIICSGEALSVSLQKRCFAVLNAELHNLYGPTEAAIDVTAWKCQPDSNLSIVPIGRPISNTQIYLLDSHLQPVPVGVPGELYIGGVGVGRGYLNRPELTQEKFVDNPFGESRGDEGAFITPNSSLLTPNSSLLTPNSLSTPKRLYKTGDLARYLPDGNIEYLGRLDYQVKLRGFRIELGEIEAVLSQHPDVREAIAIAQDDPTGDQRLLAYVVAAHYPERVPYQVACAVEFTGKGTATLETEDISITGICLVGINIDLESGQPVRIRLQLPGSNEERWLLGSIAWYQGNRAGIQLDLTPEQQQLWERGVHYLLESQGFLKVWQRTVSANLRNFLKHKLPDYMVPASFILLDALPLTPSGKVDRKALQQRSATVALAKPESTTGFAAPRTAIEQAIVDIWAEVLKRDQIGIRDNFLDLGGHSLLATQVISRLRSLFQVDLPLRLMFESPTVAELAEAIAQLQGTSVTSEPAITSVSRGRYRMKRSSLKNETDSLGERREQGERG</sequence>
<dbReference type="PROSITE" id="PS00455">
    <property type="entry name" value="AMP_BINDING"/>
    <property type="match status" value="1"/>
</dbReference>
<dbReference type="NCBIfam" id="TIGR01733">
    <property type="entry name" value="AA-adenyl-dom"/>
    <property type="match status" value="1"/>
</dbReference>
<dbReference type="FunFam" id="1.10.1200.10:FF:000016">
    <property type="entry name" value="Non-ribosomal peptide synthase"/>
    <property type="match status" value="1"/>
</dbReference>
<dbReference type="InterPro" id="IPR020845">
    <property type="entry name" value="AMP-binding_CS"/>
</dbReference>
<dbReference type="SMART" id="SM01294">
    <property type="entry name" value="PKS_PP_betabranch"/>
    <property type="match status" value="1"/>
</dbReference>
<keyword evidence="2" id="KW-0596">Phosphopantetheine</keyword>
<dbReference type="Gene3D" id="1.10.1200.10">
    <property type="entry name" value="ACP-like"/>
    <property type="match status" value="2"/>
</dbReference>
<dbReference type="SMART" id="SM00823">
    <property type="entry name" value="PKS_PP"/>
    <property type="match status" value="2"/>
</dbReference>
<dbReference type="SUPFAM" id="SSF47336">
    <property type="entry name" value="ACP-like"/>
    <property type="match status" value="2"/>
</dbReference>
<name>A0A8J7HU48_9NOST</name>
<dbReference type="Gene3D" id="3.30.300.30">
    <property type="match status" value="2"/>
</dbReference>
<dbReference type="InterPro" id="IPR020806">
    <property type="entry name" value="PKS_PP-bd"/>
</dbReference>
<dbReference type="FunFam" id="3.40.50.12780:FF:000012">
    <property type="entry name" value="Non-ribosomal peptide synthetase"/>
    <property type="match status" value="1"/>
</dbReference>
<evidence type="ECO:0000256" key="3">
    <source>
        <dbReference type="ARBA" id="ARBA00022553"/>
    </source>
</evidence>
<dbReference type="InterPro" id="IPR010071">
    <property type="entry name" value="AA_adenyl_dom"/>
</dbReference>
<feature type="compositionally biased region" description="Basic and acidic residues" evidence="4">
    <location>
        <begin position="1342"/>
        <end position="1359"/>
    </location>
</feature>
<dbReference type="Pfam" id="PF00501">
    <property type="entry name" value="AMP-binding"/>
    <property type="match status" value="1"/>
</dbReference>
<dbReference type="InterPro" id="IPR036736">
    <property type="entry name" value="ACP-like_sf"/>
</dbReference>
<dbReference type="InterPro" id="IPR023213">
    <property type="entry name" value="CAT-like_dom_sf"/>
</dbReference>
<dbReference type="Pfam" id="PF00550">
    <property type="entry name" value="PP-binding"/>
    <property type="match status" value="2"/>
</dbReference>
<dbReference type="PANTHER" id="PTHR45527">
    <property type="entry name" value="NONRIBOSOMAL PEPTIDE SYNTHETASE"/>
    <property type="match status" value="1"/>
</dbReference>
<dbReference type="Proteomes" id="UP000632766">
    <property type="component" value="Unassembled WGS sequence"/>
</dbReference>
<dbReference type="GO" id="GO:0005829">
    <property type="term" value="C:cytosol"/>
    <property type="evidence" value="ECO:0007669"/>
    <property type="project" value="TreeGrafter"/>
</dbReference>
<dbReference type="PROSITE" id="PS00012">
    <property type="entry name" value="PHOSPHOPANTETHEINE"/>
    <property type="match status" value="1"/>
</dbReference>
<dbReference type="InterPro" id="IPR009081">
    <property type="entry name" value="PP-bd_ACP"/>
</dbReference>
<dbReference type="GO" id="GO:0072330">
    <property type="term" value="P:monocarboxylic acid biosynthetic process"/>
    <property type="evidence" value="ECO:0007669"/>
    <property type="project" value="UniProtKB-ARBA"/>
</dbReference>
<evidence type="ECO:0000256" key="2">
    <source>
        <dbReference type="ARBA" id="ARBA00022450"/>
    </source>
</evidence>
<dbReference type="FunFam" id="2.30.38.10:FF:000001">
    <property type="entry name" value="Non-ribosomal peptide synthetase PvdI"/>
    <property type="match status" value="1"/>
</dbReference>
<dbReference type="GO" id="GO:0043041">
    <property type="term" value="P:amino acid activation for nonribosomal peptide biosynthetic process"/>
    <property type="evidence" value="ECO:0007669"/>
    <property type="project" value="TreeGrafter"/>
</dbReference>
<dbReference type="Gene3D" id="2.40.10.220">
    <property type="entry name" value="predicted glycosyltransferase like domains"/>
    <property type="match status" value="1"/>
</dbReference>
<dbReference type="Pfam" id="PF00668">
    <property type="entry name" value="Condensation"/>
    <property type="match status" value="1"/>
</dbReference>
<dbReference type="CDD" id="cd17646">
    <property type="entry name" value="A_NRPS_AB3403-like"/>
    <property type="match status" value="1"/>
</dbReference>
<dbReference type="GO" id="GO:0031177">
    <property type="term" value="F:phosphopantetheine binding"/>
    <property type="evidence" value="ECO:0007669"/>
    <property type="project" value="InterPro"/>
</dbReference>
<reference evidence="6 7" key="1">
    <citation type="journal article" date="2021" name="Int. J. Syst. Evol. Microbiol.">
        <title>Amazonocrinis nigriterrae gen. nov., sp. nov., Atlanticothrix silvestris gen. nov., sp. nov. and Dendronalium phyllosphericum gen. nov., sp. nov., nostocacean cyanobacteria from Brazilian environments.</title>
        <authorList>
            <person name="Alvarenga D.O."/>
            <person name="Andreote A.P.D."/>
            <person name="Branco L.H.Z."/>
            <person name="Delbaje E."/>
            <person name="Cruz R.B."/>
            <person name="Varani A.M."/>
            <person name="Fiore M.F."/>
        </authorList>
    </citation>
    <scope>NUCLEOTIDE SEQUENCE [LARGE SCALE GENOMIC DNA]</scope>
    <source>
        <strain evidence="6 7">CENA67</strain>
    </source>
</reference>